<dbReference type="Gene3D" id="3.40.50.20">
    <property type="match status" value="1"/>
</dbReference>
<reference evidence="15" key="1">
    <citation type="submission" date="2020-07" db="EMBL/GenBank/DDBJ databases">
        <title>Huge and variable diversity of episymbiotic CPR bacteria and DPANN archaea in groundwater ecosystems.</title>
        <authorList>
            <person name="He C.Y."/>
            <person name="Keren R."/>
            <person name="Whittaker M."/>
            <person name="Farag I.F."/>
            <person name="Doudna J."/>
            <person name="Cate J.H.D."/>
            <person name="Banfield J.F."/>
        </authorList>
    </citation>
    <scope>NUCLEOTIDE SEQUENCE</scope>
    <source>
        <strain evidence="15">NC_groundwater_17_Pr7_B-0.1um_64_12</strain>
    </source>
</reference>
<dbReference type="InterPro" id="IPR020560">
    <property type="entry name" value="PRibGlycinamide_synth_C-dom"/>
</dbReference>
<dbReference type="Gene3D" id="3.30.1490.20">
    <property type="entry name" value="ATP-grasp fold, A domain"/>
    <property type="match status" value="1"/>
</dbReference>
<dbReference type="InterPro" id="IPR020559">
    <property type="entry name" value="PRibGlycinamide_synth_CS"/>
</dbReference>
<comment type="caution">
    <text evidence="15">The sequence shown here is derived from an EMBL/GenBank/DDBJ whole genome shotgun (WGS) entry which is preliminary data.</text>
</comment>
<evidence type="ECO:0000259" key="14">
    <source>
        <dbReference type="PROSITE" id="PS50975"/>
    </source>
</evidence>
<evidence type="ECO:0000256" key="13">
    <source>
        <dbReference type="PROSITE-ProRule" id="PRU00409"/>
    </source>
</evidence>
<dbReference type="EMBL" id="JACOSL010000056">
    <property type="protein sequence ID" value="MBI1757228.1"/>
    <property type="molecule type" value="Genomic_DNA"/>
</dbReference>
<dbReference type="AlphaFoldDB" id="A0A931PUB1"/>
<evidence type="ECO:0000313" key="16">
    <source>
        <dbReference type="Proteomes" id="UP000727962"/>
    </source>
</evidence>
<dbReference type="SUPFAM" id="SSF52440">
    <property type="entry name" value="PreATP-grasp domain"/>
    <property type="match status" value="1"/>
</dbReference>
<comment type="pathway">
    <text evidence="3 12">Purine metabolism; IMP biosynthesis via de novo pathway; N(1)-(5-phospho-D-ribosyl)glycinamide from 5-phospho-alpha-D-ribose 1-diphosphate: step 2/2.</text>
</comment>
<dbReference type="PROSITE" id="PS50975">
    <property type="entry name" value="ATP_GRASP"/>
    <property type="match status" value="1"/>
</dbReference>
<dbReference type="InterPro" id="IPR000115">
    <property type="entry name" value="PRibGlycinamide_synth"/>
</dbReference>
<dbReference type="Pfam" id="PF02844">
    <property type="entry name" value="GARS_N"/>
    <property type="match status" value="1"/>
</dbReference>
<dbReference type="GO" id="GO:0046872">
    <property type="term" value="F:metal ion binding"/>
    <property type="evidence" value="ECO:0007669"/>
    <property type="project" value="InterPro"/>
</dbReference>
<dbReference type="GO" id="GO:0009113">
    <property type="term" value="P:purine nucleobase biosynthetic process"/>
    <property type="evidence" value="ECO:0007669"/>
    <property type="project" value="InterPro"/>
</dbReference>
<dbReference type="HAMAP" id="MF_00138">
    <property type="entry name" value="GARS"/>
    <property type="match status" value="1"/>
</dbReference>
<dbReference type="Gene3D" id="3.30.470.20">
    <property type="entry name" value="ATP-grasp fold, B domain"/>
    <property type="match status" value="1"/>
</dbReference>
<keyword evidence="6 13" id="KW-0547">Nucleotide-binding</keyword>
<evidence type="ECO:0000256" key="5">
    <source>
        <dbReference type="ARBA" id="ARBA00022598"/>
    </source>
</evidence>
<evidence type="ECO:0000256" key="10">
    <source>
        <dbReference type="ARBA" id="ARBA00042242"/>
    </source>
</evidence>
<dbReference type="GO" id="GO:0006189">
    <property type="term" value="P:'de novo' IMP biosynthetic process"/>
    <property type="evidence" value="ECO:0007669"/>
    <property type="project" value="UniProtKB-UniRule"/>
</dbReference>
<dbReference type="PANTHER" id="PTHR43472:SF1">
    <property type="entry name" value="PHOSPHORIBOSYLAMINE--GLYCINE LIGASE, CHLOROPLASTIC"/>
    <property type="match status" value="1"/>
</dbReference>
<dbReference type="Pfam" id="PF01071">
    <property type="entry name" value="GARS_A"/>
    <property type="match status" value="1"/>
</dbReference>
<dbReference type="InterPro" id="IPR016185">
    <property type="entry name" value="PreATP-grasp_dom_sf"/>
</dbReference>
<dbReference type="InterPro" id="IPR020561">
    <property type="entry name" value="PRibGlycinamid_synth_ATP-grasp"/>
</dbReference>
<accession>A0A931PUB1</accession>
<evidence type="ECO:0000256" key="11">
    <source>
        <dbReference type="ARBA" id="ARBA00042864"/>
    </source>
</evidence>
<dbReference type="InterPro" id="IPR013815">
    <property type="entry name" value="ATP_grasp_subdomain_1"/>
</dbReference>
<feature type="domain" description="ATP-grasp" evidence="14">
    <location>
        <begin position="104"/>
        <end position="313"/>
    </location>
</feature>
<dbReference type="PROSITE" id="PS00184">
    <property type="entry name" value="GARS"/>
    <property type="match status" value="1"/>
</dbReference>
<evidence type="ECO:0000256" key="1">
    <source>
        <dbReference type="ARBA" id="ARBA00001936"/>
    </source>
</evidence>
<dbReference type="SUPFAM" id="SSF51246">
    <property type="entry name" value="Rudiment single hybrid motif"/>
    <property type="match status" value="1"/>
</dbReference>
<dbReference type="SMART" id="SM01210">
    <property type="entry name" value="GARS_C"/>
    <property type="match status" value="1"/>
</dbReference>
<gene>
    <name evidence="12 15" type="primary">purD</name>
    <name evidence="15" type="ORF">HYR64_09000</name>
</gene>
<keyword evidence="8 13" id="KW-0067">ATP-binding</keyword>
<organism evidence="15 16">
    <name type="scientific">Fimbriimonas ginsengisoli</name>
    <dbReference type="NCBI Taxonomy" id="1005039"/>
    <lineage>
        <taxon>Bacteria</taxon>
        <taxon>Bacillati</taxon>
        <taxon>Armatimonadota</taxon>
        <taxon>Fimbriimonadia</taxon>
        <taxon>Fimbriimonadales</taxon>
        <taxon>Fimbriimonadaceae</taxon>
        <taxon>Fimbriimonas</taxon>
    </lineage>
</organism>
<comment type="catalytic activity">
    <reaction evidence="12">
        <text>5-phospho-beta-D-ribosylamine + glycine + ATP = N(1)-(5-phospho-beta-D-ribosyl)glycinamide + ADP + phosphate + H(+)</text>
        <dbReference type="Rhea" id="RHEA:17453"/>
        <dbReference type="ChEBI" id="CHEBI:15378"/>
        <dbReference type="ChEBI" id="CHEBI:30616"/>
        <dbReference type="ChEBI" id="CHEBI:43474"/>
        <dbReference type="ChEBI" id="CHEBI:57305"/>
        <dbReference type="ChEBI" id="CHEBI:58681"/>
        <dbReference type="ChEBI" id="CHEBI:143788"/>
        <dbReference type="ChEBI" id="CHEBI:456216"/>
        <dbReference type="EC" id="6.3.4.13"/>
    </reaction>
</comment>
<comment type="cofactor">
    <cofactor evidence="2">
        <name>Mg(2+)</name>
        <dbReference type="ChEBI" id="CHEBI:18420"/>
    </cofactor>
</comment>
<evidence type="ECO:0000256" key="12">
    <source>
        <dbReference type="HAMAP-Rule" id="MF_00138"/>
    </source>
</evidence>
<evidence type="ECO:0000256" key="8">
    <source>
        <dbReference type="ARBA" id="ARBA00022840"/>
    </source>
</evidence>
<dbReference type="InterPro" id="IPR011761">
    <property type="entry name" value="ATP-grasp"/>
</dbReference>
<keyword evidence="7 12" id="KW-0658">Purine biosynthesis</keyword>
<evidence type="ECO:0000256" key="6">
    <source>
        <dbReference type="ARBA" id="ARBA00022741"/>
    </source>
</evidence>
<dbReference type="NCBIfam" id="TIGR00877">
    <property type="entry name" value="purD"/>
    <property type="match status" value="1"/>
</dbReference>
<dbReference type="SMART" id="SM01209">
    <property type="entry name" value="GARS_A"/>
    <property type="match status" value="1"/>
</dbReference>
<dbReference type="GO" id="GO:0005524">
    <property type="term" value="F:ATP binding"/>
    <property type="evidence" value="ECO:0007669"/>
    <property type="project" value="UniProtKB-UniRule"/>
</dbReference>
<evidence type="ECO:0000256" key="9">
    <source>
        <dbReference type="ARBA" id="ARBA00038345"/>
    </source>
</evidence>
<sequence>MTILVVGSGGREHALAWKLAQEAEVIAAPGNPGIAEVARCFPTPALDISALVALARDQAVDLVVVGPEDPLIVGLADALREAGIATFGPGREAAQLEGSKAFSKQLMNEAGVPTAAFGVFDDPRAAMAFCRARDEEGLYVVVKASGAALGKGVTVCGSLAEAQAAVRRAMVDREYGEAGAVVVVEDRLEGRELSLLTLCSDQGIFSLPLAQDYKRAFDNDEGPNTGGMGGYSPIAWAPVDLVQRAEAHVVQPILDALRRRGIAYRGVLFSGLMVDGDDVHCLEYNVRFGDPETQTVMARLGSGLAVVLGACARGEVIPPIEVLENAAVSVVVASEGYPGSIRKGLPVEIGLVPPEVRVFQAGIADVDGRLVTNGGRVATVTATAPTLAAARELAYAGASQVRFEGAWFRTDIAQ</sequence>
<dbReference type="Pfam" id="PF02843">
    <property type="entry name" value="GARS_C"/>
    <property type="match status" value="1"/>
</dbReference>
<evidence type="ECO:0000256" key="7">
    <source>
        <dbReference type="ARBA" id="ARBA00022755"/>
    </source>
</evidence>
<evidence type="ECO:0000313" key="15">
    <source>
        <dbReference type="EMBL" id="MBI1757228.1"/>
    </source>
</evidence>
<dbReference type="InterPro" id="IPR011054">
    <property type="entry name" value="Rudment_hybrid_motif"/>
</dbReference>
<dbReference type="InterPro" id="IPR020562">
    <property type="entry name" value="PRibGlycinamide_synth_N"/>
</dbReference>
<comment type="cofactor">
    <cofactor evidence="1">
        <name>Mn(2+)</name>
        <dbReference type="ChEBI" id="CHEBI:29035"/>
    </cofactor>
</comment>
<dbReference type="SUPFAM" id="SSF56059">
    <property type="entry name" value="Glutathione synthetase ATP-binding domain-like"/>
    <property type="match status" value="1"/>
</dbReference>
<dbReference type="EC" id="6.3.4.13" evidence="4 12"/>
<dbReference type="InterPro" id="IPR037123">
    <property type="entry name" value="PRibGlycinamide_synth_C_sf"/>
</dbReference>
<proteinExistence type="inferred from homology"/>
<dbReference type="PANTHER" id="PTHR43472">
    <property type="entry name" value="PHOSPHORIBOSYLAMINE--GLYCINE LIGASE"/>
    <property type="match status" value="1"/>
</dbReference>
<dbReference type="GO" id="GO:0004637">
    <property type="term" value="F:phosphoribosylamine-glycine ligase activity"/>
    <property type="evidence" value="ECO:0007669"/>
    <property type="project" value="UniProtKB-UniRule"/>
</dbReference>
<dbReference type="Gene3D" id="3.90.600.10">
    <property type="entry name" value="Phosphoribosylglycinamide synthetase, C-terminal domain"/>
    <property type="match status" value="1"/>
</dbReference>
<evidence type="ECO:0000256" key="4">
    <source>
        <dbReference type="ARBA" id="ARBA00013255"/>
    </source>
</evidence>
<keyword evidence="5 12" id="KW-0436">Ligase</keyword>
<name>A0A931PUB1_FIMGI</name>
<evidence type="ECO:0000256" key="3">
    <source>
        <dbReference type="ARBA" id="ARBA00005174"/>
    </source>
</evidence>
<dbReference type="Proteomes" id="UP000727962">
    <property type="component" value="Unassembled WGS sequence"/>
</dbReference>
<comment type="similarity">
    <text evidence="9 12">Belongs to the GARS family.</text>
</comment>
<evidence type="ECO:0000256" key="2">
    <source>
        <dbReference type="ARBA" id="ARBA00001946"/>
    </source>
</evidence>
<protein>
    <recommendedName>
        <fullName evidence="4 12">Phosphoribosylamine--glycine ligase</fullName>
        <ecNumber evidence="4 12">6.3.4.13</ecNumber>
    </recommendedName>
    <alternativeName>
        <fullName evidence="12">GARS</fullName>
    </alternativeName>
    <alternativeName>
        <fullName evidence="10 12">Glycinamide ribonucleotide synthetase</fullName>
    </alternativeName>
    <alternativeName>
        <fullName evidence="11 12">Phosphoribosylglycinamide synthetase</fullName>
    </alternativeName>
</protein>